<proteinExistence type="predicted"/>
<accession>A0AAN8X8Q7</accession>
<protein>
    <submittedName>
        <fullName evidence="1">Uncharacterized protein</fullName>
    </submittedName>
</protein>
<comment type="caution">
    <text evidence="1">The sequence shown here is derived from an EMBL/GenBank/DDBJ whole genome shotgun (WGS) entry which is preliminary data.</text>
</comment>
<evidence type="ECO:0000313" key="2">
    <source>
        <dbReference type="Proteomes" id="UP001381693"/>
    </source>
</evidence>
<dbReference type="EMBL" id="JAXCGZ010009624">
    <property type="protein sequence ID" value="KAK7076548.1"/>
    <property type="molecule type" value="Genomic_DNA"/>
</dbReference>
<gene>
    <name evidence="1" type="ORF">SK128_005821</name>
</gene>
<organism evidence="1 2">
    <name type="scientific">Halocaridina rubra</name>
    <name type="common">Hawaiian red shrimp</name>
    <dbReference type="NCBI Taxonomy" id="373956"/>
    <lineage>
        <taxon>Eukaryota</taxon>
        <taxon>Metazoa</taxon>
        <taxon>Ecdysozoa</taxon>
        <taxon>Arthropoda</taxon>
        <taxon>Crustacea</taxon>
        <taxon>Multicrustacea</taxon>
        <taxon>Malacostraca</taxon>
        <taxon>Eumalacostraca</taxon>
        <taxon>Eucarida</taxon>
        <taxon>Decapoda</taxon>
        <taxon>Pleocyemata</taxon>
        <taxon>Caridea</taxon>
        <taxon>Atyoidea</taxon>
        <taxon>Atyidae</taxon>
        <taxon>Halocaridina</taxon>
    </lineage>
</organism>
<keyword evidence="2" id="KW-1185">Reference proteome</keyword>
<name>A0AAN8X8Q7_HALRR</name>
<feature type="non-terminal residue" evidence="1">
    <location>
        <position position="1"/>
    </location>
</feature>
<sequence>TKMRRKMSRLSRWRDTSNLCHLSASCRFLRTSLPFKSVRDNMRDNCVGILRHRIPIYITKPQCTVDFAKALFLVSKSDQLLFIGL</sequence>
<reference evidence="1 2" key="1">
    <citation type="submission" date="2023-11" db="EMBL/GenBank/DDBJ databases">
        <title>Halocaridina rubra genome assembly.</title>
        <authorList>
            <person name="Smith C."/>
        </authorList>
    </citation>
    <scope>NUCLEOTIDE SEQUENCE [LARGE SCALE GENOMIC DNA]</scope>
    <source>
        <strain evidence="1">EP-1</strain>
        <tissue evidence="1">Whole</tissue>
    </source>
</reference>
<evidence type="ECO:0000313" key="1">
    <source>
        <dbReference type="EMBL" id="KAK7076548.1"/>
    </source>
</evidence>
<dbReference type="AlphaFoldDB" id="A0AAN8X8Q7"/>
<dbReference type="Proteomes" id="UP001381693">
    <property type="component" value="Unassembled WGS sequence"/>
</dbReference>